<sequence length="61" mass="6450">MTDHLPHTLTDGDEGSELLRHLLSDFLIKGVIVVVALLVLAVGMAAIWKAVGKGGARDGDR</sequence>
<keyword evidence="3" id="KW-1185">Reference proteome</keyword>
<protein>
    <submittedName>
        <fullName evidence="2">Uncharacterized protein</fullName>
    </submittedName>
</protein>
<dbReference type="EMBL" id="BSEV01000011">
    <property type="protein sequence ID" value="GLK11509.1"/>
    <property type="molecule type" value="Genomic_DNA"/>
</dbReference>
<keyword evidence="1" id="KW-0472">Membrane</keyword>
<organism evidence="2 3">
    <name type="scientific">Streptosporangium carneum</name>
    <dbReference type="NCBI Taxonomy" id="47481"/>
    <lineage>
        <taxon>Bacteria</taxon>
        <taxon>Bacillati</taxon>
        <taxon>Actinomycetota</taxon>
        <taxon>Actinomycetes</taxon>
        <taxon>Streptosporangiales</taxon>
        <taxon>Streptosporangiaceae</taxon>
        <taxon>Streptosporangium</taxon>
    </lineage>
</organism>
<comment type="caution">
    <text evidence="2">The sequence shown here is derived from an EMBL/GenBank/DDBJ whole genome shotgun (WGS) entry which is preliminary data.</text>
</comment>
<gene>
    <name evidence="2" type="ORF">GCM10017600_49160</name>
</gene>
<proteinExistence type="predicted"/>
<feature type="transmembrane region" description="Helical" evidence="1">
    <location>
        <begin position="26"/>
        <end position="48"/>
    </location>
</feature>
<evidence type="ECO:0000313" key="3">
    <source>
        <dbReference type="Proteomes" id="UP001143474"/>
    </source>
</evidence>
<dbReference type="Proteomes" id="UP001143474">
    <property type="component" value="Unassembled WGS sequence"/>
</dbReference>
<dbReference type="AlphaFoldDB" id="A0A9W6I5U7"/>
<name>A0A9W6I5U7_9ACTN</name>
<accession>A0A9W6I5U7</accession>
<dbReference type="RefSeq" id="WP_271219888.1">
    <property type="nucleotide sequence ID" value="NZ_BAAAVD010000016.1"/>
</dbReference>
<keyword evidence="1" id="KW-1133">Transmembrane helix</keyword>
<evidence type="ECO:0000313" key="2">
    <source>
        <dbReference type="EMBL" id="GLK11509.1"/>
    </source>
</evidence>
<reference evidence="2" key="2">
    <citation type="submission" date="2023-01" db="EMBL/GenBank/DDBJ databases">
        <authorList>
            <person name="Sun Q."/>
            <person name="Evtushenko L."/>
        </authorList>
    </citation>
    <scope>NUCLEOTIDE SEQUENCE</scope>
    <source>
        <strain evidence="2">VKM Ac-2007</strain>
    </source>
</reference>
<reference evidence="2" key="1">
    <citation type="journal article" date="2014" name="Int. J. Syst. Evol. Microbiol.">
        <title>Complete genome sequence of Corynebacterium casei LMG S-19264T (=DSM 44701T), isolated from a smear-ripened cheese.</title>
        <authorList>
            <consortium name="US DOE Joint Genome Institute (JGI-PGF)"/>
            <person name="Walter F."/>
            <person name="Albersmeier A."/>
            <person name="Kalinowski J."/>
            <person name="Ruckert C."/>
        </authorList>
    </citation>
    <scope>NUCLEOTIDE SEQUENCE</scope>
    <source>
        <strain evidence="2">VKM Ac-2007</strain>
    </source>
</reference>
<keyword evidence="1" id="KW-0812">Transmembrane</keyword>
<evidence type="ECO:0000256" key="1">
    <source>
        <dbReference type="SAM" id="Phobius"/>
    </source>
</evidence>